<comment type="caution">
    <text evidence="1">The sequence shown here is derived from an EMBL/GenBank/DDBJ whole genome shotgun (WGS) entry which is preliminary data.</text>
</comment>
<organism evidence="1 2">
    <name type="scientific">Vitis vinifera</name>
    <name type="common">Grape</name>
    <dbReference type="NCBI Taxonomy" id="29760"/>
    <lineage>
        <taxon>Eukaryota</taxon>
        <taxon>Viridiplantae</taxon>
        <taxon>Streptophyta</taxon>
        <taxon>Embryophyta</taxon>
        <taxon>Tracheophyta</taxon>
        <taxon>Spermatophyta</taxon>
        <taxon>Magnoliopsida</taxon>
        <taxon>eudicotyledons</taxon>
        <taxon>Gunneridae</taxon>
        <taxon>Pentapetalae</taxon>
        <taxon>rosids</taxon>
        <taxon>Vitales</taxon>
        <taxon>Vitaceae</taxon>
        <taxon>Viteae</taxon>
        <taxon>Vitis</taxon>
    </lineage>
</organism>
<dbReference type="EMBL" id="QGNW01000009">
    <property type="protein sequence ID" value="RVX19148.1"/>
    <property type="molecule type" value="Genomic_DNA"/>
</dbReference>
<gene>
    <name evidence="1" type="ORF">CK203_008520</name>
</gene>
<evidence type="ECO:0000313" key="1">
    <source>
        <dbReference type="EMBL" id="RVX19148.1"/>
    </source>
</evidence>
<dbReference type="Proteomes" id="UP000288805">
    <property type="component" value="Unassembled WGS sequence"/>
</dbReference>
<proteinExistence type="predicted"/>
<dbReference type="AlphaFoldDB" id="A0A438KD84"/>
<protein>
    <submittedName>
        <fullName evidence="1">Uncharacterized protein</fullName>
    </submittedName>
</protein>
<sequence>MDAIMQTLKQCINLRTLFFELFSKKPLETIDDLFWRGNYYAMLENDPRAVSQQLIVATHPTDSPRGISNKCSNVRIGSREKKEQARTERLSTVSIRHYSFEFRSEESIDKVLTFSPIDLKWVATPHEDALVLELSVSRFQDAEALVRGWIDCKDLLGYLVSHKRT</sequence>
<accession>A0A438KD84</accession>
<name>A0A438KD84_VITVI</name>
<reference evidence="1 2" key="1">
    <citation type="journal article" date="2018" name="PLoS Genet.">
        <title>Population sequencing reveals clonal diversity and ancestral inbreeding in the grapevine cultivar Chardonnay.</title>
        <authorList>
            <person name="Roach M.J."/>
            <person name="Johnson D.L."/>
            <person name="Bohlmann J."/>
            <person name="van Vuuren H.J."/>
            <person name="Jones S.J."/>
            <person name="Pretorius I.S."/>
            <person name="Schmidt S.A."/>
            <person name="Borneman A.R."/>
        </authorList>
    </citation>
    <scope>NUCLEOTIDE SEQUENCE [LARGE SCALE GENOMIC DNA]</scope>
    <source>
        <strain evidence="2">cv. Chardonnay</strain>
        <tissue evidence="1">Leaf</tissue>
    </source>
</reference>
<evidence type="ECO:0000313" key="2">
    <source>
        <dbReference type="Proteomes" id="UP000288805"/>
    </source>
</evidence>